<gene>
    <name evidence="2" type="ORF">PYK22_02487</name>
</gene>
<feature type="transmembrane region" description="Helical" evidence="1">
    <location>
        <begin position="37"/>
        <end position="58"/>
    </location>
</feature>
<proteinExistence type="predicted"/>
<reference evidence="2 3" key="2">
    <citation type="submission" date="2015-01" db="EMBL/GenBank/DDBJ databases">
        <title>Complete genome sequence of Pyrinomonas methylaliphatogenes type strain K22T.</title>
        <authorList>
            <person name="Lee K.C.Y."/>
            <person name="Power J.F."/>
            <person name="Dunfield P.F."/>
            <person name="Morgan X.C."/>
            <person name="Huttenhower C."/>
            <person name="Stott M.B."/>
        </authorList>
    </citation>
    <scope>NUCLEOTIDE SEQUENCE [LARGE SCALE GENOMIC DNA]</scope>
    <source>
        <strain evidence="2 3">K22</strain>
    </source>
</reference>
<reference evidence="2 3" key="1">
    <citation type="submission" date="2013-12" db="EMBL/GenBank/DDBJ databases">
        <authorList>
            <person name="Stott M."/>
        </authorList>
    </citation>
    <scope>NUCLEOTIDE SEQUENCE [LARGE SCALE GENOMIC DNA]</scope>
    <source>
        <strain evidence="2 3">K22</strain>
    </source>
</reference>
<sequence length="116" mass="12862">MAVRIEYWLAYIIIGIIAGLISKRYMIESEKLSRGRLVIVGVIAALAFGVGSSILLQFGRIYETRYGWRYKGADANLVLADLRPDLWLTLIGAAIGALVAIAAYKLLRDREEGFEA</sequence>
<dbReference type="AlphaFoldDB" id="A0A0B6X0E2"/>
<keyword evidence="1" id="KW-1133">Transmembrane helix</keyword>
<keyword evidence="1" id="KW-0812">Transmembrane</keyword>
<keyword evidence="1" id="KW-0472">Membrane</keyword>
<dbReference type="STRING" id="454194.PYK22_02487"/>
<accession>A0A0B6X0E2</accession>
<evidence type="ECO:0000313" key="3">
    <source>
        <dbReference type="Proteomes" id="UP000031518"/>
    </source>
</evidence>
<dbReference type="RefSeq" id="WP_041977728.1">
    <property type="nucleotide sequence ID" value="NZ_CBXV010000008.1"/>
</dbReference>
<dbReference type="Proteomes" id="UP000031518">
    <property type="component" value="Unassembled WGS sequence"/>
</dbReference>
<protein>
    <submittedName>
        <fullName evidence="2">Uncharacterized protein</fullName>
    </submittedName>
</protein>
<feature type="transmembrane region" description="Helical" evidence="1">
    <location>
        <begin position="86"/>
        <end position="107"/>
    </location>
</feature>
<dbReference type="EMBL" id="CBXV010000008">
    <property type="protein sequence ID" value="CDM66457.1"/>
    <property type="molecule type" value="Genomic_DNA"/>
</dbReference>
<feature type="transmembrane region" description="Helical" evidence="1">
    <location>
        <begin position="6"/>
        <end position="25"/>
    </location>
</feature>
<name>A0A0B6X0E2_9BACT</name>
<keyword evidence="3" id="KW-1185">Reference proteome</keyword>
<evidence type="ECO:0000313" key="2">
    <source>
        <dbReference type="EMBL" id="CDM66457.1"/>
    </source>
</evidence>
<evidence type="ECO:0000256" key="1">
    <source>
        <dbReference type="SAM" id="Phobius"/>
    </source>
</evidence>
<organism evidence="2 3">
    <name type="scientific">Pyrinomonas methylaliphatogenes</name>
    <dbReference type="NCBI Taxonomy" id="454194"/>
    <lineage>
        <taxon>Bacteria</taxon>
        <taxon>Pseudomonadati</taxon>
        <taxon>Acidobacteriota</taxon>
        <taxon>Blastocatellia</taxon>
        <taxon>Blastocatellales</taxon>
        <taxon>Pyrinomonadaceae</taxon>
        <taxon>Pyrinomonas</taxon>
    </lineage>
</organism>